<comment type="caution">
    <text evidence="2">The sequence shown here is derived from an EMBL/GenBank/DDBJ whole genome shotgun (WGS) entry which is preliminary data.</text>
</comment>
<proteinExistence type="predicted"/>
<feature type="compositionally biased region" description="Basic and acidic residues" evidence="1">
    <location>
        <begin position="157"/>
        <end position="176"/>
    </location>
</feature>
<dbReference type="AlphaFoldDB" id="A0AA47NXZ5"/>
<feature type="compositionally biased region" description="Basic and acidic residues" evidence="1">
    <location>
        <begin position="105"/>
        <end position="121"/>
    </location>
</feature>
<sequence length="425" mass="45602">MSLRLSGSAAEWQHLNMVARGDLLVLSVTVLFQCGDIPTSKQPIKLSGDTTKQEQPIKLSGDTTKQETSCHLIGGGRWQRLKFLYLAADTSTSSRLYISTAGSGNRDRRQANEGPEGRSGDRSQGQAGSGNRDRRQAIEEPEERGGDRSRGQAGSGNRDRRQANEEPEGRGGDHSRGQAGSGNRDRRQEKYWRDLHERTAKNNLAPAQMAASAIPRAPLADSEEQMQLGRMHLSAEEWQRRLMEGRCFYCGSQAVLVDSGADANFMDRGLAEKLKLDLSPLPKPWPAMVWAVGKGLLASSGEKILSGIVPEDEGDTDAGERSQMDSVPNASSPSCTSVLSDPGANALASDSNAPASDSPAPASSDHTTPPGSVRGSVRSPVPTARVLSDAVLQSQREIIEAIGNLTAEVYIEGPLRTYPGTSNET</sequence>
<feature type="region of interest" description="Disordered" evidence="1">
    <location>
        <begin position="41"/>
        <end position="63"/>
    </location>
</feature>
<keyword evidence="3" id="KW-1185">Reference proteome</keyword>
<feature type="region of interest" description="Disordered" evidence="1">
    <location>
        <begin position="307"/>
        <end position="381"/>
    </location>
</feature>
<organism evidence="2 3">
    <name type="scientific">Merluccius polli</name>
    <name type="common">Benguela hake</name>
    <name type="synonym">Merluccius cadenati</name>
    <dbReference type="NCBI Taxonomy" id="89951"/>
    <lineage>
        <taxon>Eukaryota</taxon>
        <taxon>Metazoa</taxon>
        <taxon>Chordata</taxon>
        <taxon>Craniata</taxon>
        <taxon>Vertebrata</taxon>
        <taxon>Euteleostomi</taxon>
        <taxon>Actinopterygii</taxon>
        <taxon>Neopterygii</taxon>
        <taxon>Teleostei</taxon>
        <taxon>Neoteleostei</taxon>
        <taxon>Acanthomorphata</taxon>
        <taxon>Zeiogadaria</taxon>
        <taxon>Gadariae</taxon>
        <taxon>Gadiformes</taxon>
        <taxon>Gadoidei</taxon>
        <taxon>Merlucciidae</taxon>
        <taxon>Merluccius</taxon>
    </lineage>
</organism>
<feature type="compositionally biased region" description="Low complexity" evidence="1">
    <location>
        <begin position="344"/>
        <end position="365"/>
    </location>
</feature>
<feature type="compositionally biased region" description="Polar residues" evidence="1">
    <location>
        <begin position="324"/>
        <end position="339"/>
    </location>
</feature>
<dbReference type="Proteomes" id="UP001174136">
    <property type="component" value="Unassembled WGS sequence"/>
</dbReference>
<evidence type="ECO:0000313" key="3">
    <source>
        <dbReference type="Proteomes" id="UP001174136"/>
    </source>
</evidence>
<reference evidence="2" key="1">
    <citation type="journal article" date="2023" name="Front. Mar. Sci.">
        <title>A new Merluccius polli reference genome to investigate the effects of global change in West African waters.</title>
        <authorList>
            <person name="Mateo J.L."/>
            <person name="Blanco-Fernandez C."/>
            <person name="Garcia-Vazquez E."/>
            <person name="Machado-Schiaffino G."/>
        </authorList>
    </citation>
    <scope>NUCLEOTIDE SEQUENCE</scope>
    <source>
        <strain evidence="2">C29</strain>
        <tissue evidence="2">Fin</tissue>
    </source>
</reference>
<evidence type="ECO:0000313" key="2">
    <source>
        <dbReference type="EMBL" id="KAK0140062.1"/>
    </source>
</evidence>
<name>A0AA47NXZ5_MERPO</name>
<dbReference type="EMBL" id="JAOPHQ010004272">
    <property type="protein sequence ID" value="KAK0140062.1"/>
    <property type="molecule type" value="Genomic_DNA"/>
</dbReference>
<evidence type="ECO:0000256" key="1">
    <source>
        <dbReference type="SAM" id="MobiDB-lite"/>
    </source>
</evidence>
<gene>
    <name evidence="2" type="ORF">N1851_023025</name>
</gene>
<protein>
    <submittedName>
        <fullName evidence="2">Uncharacterized protein</fullName>
    </submittedName>
</protein>
<dbReference type="CDD" id="cd00303">
    <property type="entry name" value="retropepsin_like"/>
    <property type="match status" value="1"/>
</dbReference>
<feature type="region of interest" description="Disordered" evidence="1">
    <location>
        <begin position="98"/>
        <end position="188"/>
    </location>
</feature>
<feature type="compositionally biased region" description="Basic and acidic residues" evidence="1">
    <location>
        <begin position="131"/>
        <end position="150"/>
    </location>
</feature>
<accession>A0AA47NXZ5</accession>